<evidence type="ECO:0000256" key="9">
    <source>
        <dbReference type="PROSITE-ProRule" id="PRU01356"/>
    </source>
</evidence>
<keyword evidence="5" id="KW-0325">Glycoprotein</keyword>
<keyword evidence="13" id="KW-1185">Reference proteome</keyword>
<name>A0AAE0K6M7_9PEZI</name>
<proteinExistence type="inferred from homology"/>
<dbReference type="InterPro" id="IPR008427">
    <property type="entry name" value="Extracellular_membr_CFEM_dom"/>
</dbReference>
<gene>
    <name evidence="12" type="ORF">B0T24DRAFT_304576</name>
</gene>
<keyword evidence="6" id="KW-0732">Signal</keyword>
<feature type="transmembrane region" description="Helical" evidence="10">
    <location>
        <begin position="20"/>
        <end position="40"/>
    </location>
</feature>
<keyword evidence="9" id="KW-0349">Heme</keyword>
<feature type="binding site" description="axial binding residue" evidence="9">
    <location>
        <position position="99"/>
    </location>
    <ligand>
        <name>heme</name>
        <dbReference type="ChEBI" id="CHEBI:30413"/>
    </ligand>
    <ligandPart>
        <name>Fe</name>
        <dbReference type="ChEBI" id="CHEBI:18248"/>
    </ligandPart>
</feature>
<keyword evidence="7 9" id="KW-1015">Disulfide bond</keyword>
<dbReference type="GO" id="GO:0098552">
    <property type="term" value="C:side of membrane"/>
    <property type="evidence" value="ECO:0007669"/>
    <property type="project" value="UniProtKB-KW"/>
</dbReference>
<accession>A0AAE0K6M7</accession>
<keyword evidence="10" id="KW-0472">Membrane</keyword>
<evidence type="ECO:0000256" key="1">
    <source>
        <dbReference type="ARBA" id="ARBA00004589"/>
    </source>
</evidence>
<reference evidence="12" key="2">
    <citation type="submission" date="2023-06" db="EMBL/GenBank/DDBJ databases">
        <authorList>
            <consortium name="Lawrence Berkeley National Laboratory"/>
            <person name="Haridas S."/>
            <person name="Hensen N."/>
            <person name="Bonometti L."/>
            <person name="Westerberg I."/>
            <person name="Brannstrom I.O."/>
            <person name="Guillou S."/>
            <person name="Cros-Aarteil S."/>
            <person name="Calhoun S."/>
            <person name="Kuo A."/>
            <person name="Mondo S."/>
            <person name="Pangilinan J."/>
            <person name="Riley R."/>
            <person name="Labutti K."/>
            <person name="Andreopoulos B."/>
            <person name="Lipzen A."/>
            <person name="Chen C."/>
            <person name="Yanf M."/>
            <person name="Daum C."/>
            <person name="Ng V."/>
            <person name="Clum A."/>
            <person name="Steindorff A."/>
            <person name="Ohm R."/>
            <person name="Martin F."/>
            <person name="Silar P."/>
            <person name="Natvig D."/>
            <person name="Lalanne C."/>
            <person name="Gautier V."/>
            <person name="Ament-Velasquez S.L."/>
            <person name="Kruys A."/>
            <person name="Hutchinson M.I."/>
            <person name="Powell A.J."/>
            <person name="Barry K."/>
            <person name="Miller A.N."/>
            <person name="Grigoriev I.V."/>
            <person name="Debuchy R."/>
            <person name="Gladieux P."/>
            <person name="Thoren M.H."/>
            <person name="Johannesson H."/>
        </authorList>
    </citation>
    <scope>NUCLEOTIDE SEQUENCE</scope>
    <source>
        <strain evidence="12">CBS 958.72</strain>
    </source>
</reference>
<dbReference type="PROSITE" id="PS52012">
    <property type="entry name" value="CFEM"/>
    <property type="match status" value="1"/>
</dbReference>
<dbReference type="GO" id="GO:0005576">
    <property type="term" value="C:extracellular region"/>
    <property type="evidence" value="ECO:0007669"/>
    <property type="project" value="UniProtKB-SubCell"/>
</dbReference>
<evidence type="ECO:0000256" key="5">
    <source>
        <dbReference type="ARBA" id="ARBA00022622"/>
    </source>
</evidence>
<evidence type="ECO:0000256" key="7">
    <source>
        <dbReference type="ARBA" id="ARBA00023157"/>
    </source>
</evidence>
<evidence type="ECO:0000256" key="3">
    <source>
        <dbReference type="ARBA" id="ARBA00010031"/>
    </source>
</evidence>
<keyword evidence="9" id="KW-0408">Iron</keyword>
<evidence type="ECO:0000256" key="8">
    <source>
        <dbReference type="ARBA" id="ARBA00023288"/>
    </source>
</evidence>
<dbReference type="AlphaFoldDB" id="A0AAE0K6M7"/>
<feature type="domain" description="CFEM" evidence="11">
    <location>
        <begin position="54"/>
        <end position="166"/>
    </location>
</feature>
<evidence type="ECO:0000256" key="4">
    <source>
        <dbReference type="ARBA" id="ARBA00022525"/>
    </source>
</evidence>
<comment type="similarity">
    <text evidence="3">Belongs to the RBT5 family.</text>
</comment>
<dbReference type="EMBL" id="JAULSN010000005">
    <property type="protein sequence ID" value="KAK3371016.1"/>
    <property type="molecule type" value="Genomic_DNA"/>
</dbReference>
<keyword evidence="4" id="KW-0964">Secreted</keyword>
<sequence>MPSPTCYLGNLTPPPVCLAATMARLFFAISGMCILLLLLLPPTTLALQRAPPPHPYPLAPRITAAPAVVVRRQSGLTPQCALSCIEDARTQSTDCAYGDLNCLCTGQNGADVALGSTPCMFSACGRIAALSVFTQNFFACSSFLYSEASQLGQTVSILSTIHTTVSGIPVAFPIVAPLKTTALAAAVPHLPTAATTARPHCRRAQ</sequence>
<dbReference type="GO" id="GO:0046872">
    <property type="term" value="F:metal ion binding"/>
    <property type="evidence" value="ECO:0007669"/>
    <property type="project" value="UniProtKB-UniRule"/>
</dbReference>
<reference evidence="12" key="1">
    <citation type="journal article" date="2023" name="Mol. Phylogenet. Evol.">
        <title>Genome-scale phylogeny and comparative genomics of the fungal order Sordariales.</title>
        <authorList>
            <person name="Hensen N."/>
            <person name="Bonometti L."/>
            <person name="Westerberg I."/>
            <person name="Brannstrom I.O."/>
            <person name="Guillou S."/>
            <person name="Cros-Aarteil S."/>
            <person name="Calhoun S."/>
            <person name="Haridas S."/>
            <person name="Kuo A."/>
            <person name="Mondo S."/>
            <person name="Pangilinan J."/>
            <person name="Riley R."/>
            <person name="LaButti K."/>
            <person name="Andreopoulos B."/>
            <person name="Lipzen A."/>
            <person name="Chen C."/>
            <person name="Yan M."/>
            <person name="Daum C."/>
            <person name="Ng V."/>
            <person name="Clum A."/>
            <person name="Steindorff A."/>
            <person name="Ohm R.A."/>
            <person name="Martin F."/>
            <person name="Silar P."/>
            <person name="Natvig D.O."/>
            <person name="Lalanne C."/>
            <person name="Gautier V."/>
            <person name="Ament-Velasquez S.L."/>
            <person name="Kruys A."/>
            <person name="Hutchinson M.I."/>
            <person name="Powell A.J."/>
            <person name="Barry K."/>
            <person name="Miller A.N."/>
            <person name="Grigoriev I.V."/>
            <person name="Debuchy R."/>
            <person name="Gladieux P."/>
            <person name="Hiltunen Thoren M."/>
            <person name="Johannesson H."/>
        </authorList>
    </citation>
    <scope>NUCLEOTIDE SEQUENCE</scope>
    <source>
        <strain evidence="12">CBS 958.72</strain>
    </source>
</reference>
<comment type="caution">
    <text evidence="12">The sequence shown here is derived from an EMBL/GenBank/DDBJ whole genome shotgun (WGS) entry which is preliminary data.</text>
</comment>
<dbReference type="Proteomes" id="UP001287356">
    <property type="component" value="Unassembled WGS sequence"/>
</dbReference>
<protein>
    <recommendedName>
        <fullName evidence="11">CFEM domain-containing protein</fullName>
    </recommendedName>
</protein>
<evidence type="ECO:0000313" key="12">
    <source>
        <dbReference type="EMBL" id="KAK3371016.1"/>
    </source>
</evidence>
<comment type="subcellular location">
    <subcellularLocation>
        <location evidence="1">Membrane</location>
        <topology evidence="1">Lipid-anchor</topology>
        <topology evidence="1">GPI-anchor</topology>
    </subcellularLocation>
    <subcellularLocation>
        <location evidence="2">Secreted</location>
    </subcellularLocation>
</comment>
<evidence type="ECO:0000259" key="11">
    <source>
        <dbReference type="PROSITE" id="PS52012"/>
    </source>
</evidence>
<evidence type="ECO:0000256" key="2">
    <source>
        <dbReference type="ARBA" id="ARBA00004613"/>
    </source>
</evidence>
<evidence type="ECO:0000256" key="6">
    <source>
        <dbReference type="ARBA" id="ARBA00022729"/>
    </source>
</evidence>
<keyword evidence="9" id="KW-0479">Metal-binding</keyword>
<dbReference type="Pfam" id="PF05730">
    <property type="entry name" value="CFEM"/>
    <property type="match status" value="1"/>
</dbReference>
<comment type="caution">
    <text evidence="9">Lacks conserved residue(s) required for the propagation of feature annotation.</text>
</comment>
<evidence type="ECO:0000256" key="10">
    <source>
        <dbReference type="SAM" id="Phobius"/>
    </source>
</evidence>
<keyword evidence="10" id="KW-0812">Transmembrane</keyword>
<keyword evidence="5" id="KW-0336">GPI-anchor</keyword>
<evidence type="ECO:0000313" key="13">
    <source>
        <dbReference type="Proteomes" id="UP001287356"/>
    </source>
</evidence>
<feature type="disulfide bond" evidence="9">
    <location>
        <begin position="95"/>
        <end position="102"/>
    </location>
</feature>
<keyword evidence="10" id="KW-1133">Transmembrane helix</keyword>
<keyword evidence="8" id="KW-0449">Lipoprotein</keyword>
<organism evidence="12 13">
    <name type="scientific">Lasiosphaeria ovina</name>
    <dbReference type="NCBI Taxonomy" id="92902"/>
    <lineage>
        <taxon>Eukaryota</taxon>
        <taxon>Fungi</taxon>
        <taxon>Dikarya</taxon>
        <taxon>Ascomycota</taxon>
        <taxon>Pezizomycotina</taxon>
        <taxon>Sordariomycetes</taxon>
        <taxon>Sordariomycetidae</taxon>
        <taxon>Sordariales</taxon>
        <taxon>Lasiosphaeriaceae</taxon>
        <taxon>Lasiosphaeria</taxon>
    </lineage>
</organism>